<gene>
    <name evidence="1" type="ORF">X777_05941</name>
</gene>
<dbReference type="Proteomes" id="UP000053097">
    <property type="component" value="Unassembled WGS sequence"/>
</dbReference>
<organism evidence="1 2">
    <name type="scientific">Ooceraea biroi</name>
    <name type="common">Clonal raider ant</name>
    <name type="synonym">Cerapachys biroi</name>
    <dbReference type="NCBI Taxonomy" id="2015173"/>
    <lineage>
        <taxon>Eukaryota</taxon>
        <taxon>Metazoa</taxon>
        <taxon>Ecdysozoa</taxon>
        <taxon>Arthropoda</taxon>
        <taxon>Hexapoda</taxon>
        <taxon>Insecta</taxon>
        <taxon>Pterygota</taxon>
        <taxon>Neoptera</taxon>
        <taxon>Endopterygota</taxon>
        <taxon>Hymenoptera</taxon>
        <taxon>Apocrita</taxon>
        <taxon>Aculeata</taxon>
        <taxon>Formicoidea</taxon>
        <taxon>Formicidae</taxon>
        <taxon>Dorylinae</taxon>
        <taxon>Ooceraea</taxon>
    </lineage>
</organism>
<reference evidence="1 2" key="1">
    <citation type="journal article" date="2014" name="Curr. Biol.">
        <title>The genome of the clonal raider ant Cerapachys biroi.</title>
        <authorList>
            <person name="Oxley P.R."/>
            <person name="Ji L."/>
            <person name="Fetter-Pruneda I."/>
            <person name="McKenzie S.K."/>
            <person name="Li C."/>
            <person name="Hu H."/>
            <person name="Zhang G."/>
            <person name="Kronauer D.J."/>
        </authorList>
    </citation>
    <scope>NUCLEOTIDE SEQUENCE [LARGE SCALE GENOMIC DNA]</scope>
</reference>
<evidence type="ECO:0000313" key="2">
    <source>
        <dbReference type="Proteomes" id="UP000053097"/>
    </source>
</evidence>
<dbReference type="EMBL" id="KK107260">
    <property type="protein sequence ID" value="EZA54092.1"/>
    <property type="molecule type" value="Genomic_DNA"/>
</dbReference>
<name>A0A026WDF0_OOCBI</name>
<keyword evidence="2" id="KW-1185">Reference proteome</keyword>
<dbReference type="AlphaFoldDB" id="A0A026WDF0"/>
<protein>
    <submittedName>
        <fullName evidence="1">Uncharacterized protein</fullName>
    </submittedName>
</protein>
<proteinExistence type="predicted"/>
<sequence length="119" mass="13235">MPTTESTSVQVFVDRPVDLTRASENRFFLNCHRGRVLWDTYPDNSRVIGMLWAFRRPDETGMVIADTQFERSLADASSSRASQLTACITAGIIGSLLLLVARCSSDSWPPDRIGDAIKQ</sequence>
<accession>A0A026WDF0</accession>
<evidence type="ECO:0000313" key="1">
    <source>
        <dbReference type="EMBL" id="EZA54092.1"/>
    </source>
</evidence>